<accession>A0A6P1T277</accession>
<keyword evidence="1" id="KW-0812">Transmembrane</keyword>
<keyword evidence="1" id="KW-1133">Transmembrane helix</keyword>
<protein>
    <submittedName>
        <fullName evidence="2">Uncharacterized protein</fullName>
    </submittedName>
</protein>
<proteinExistence type="predicted"/>
<dbReference type="RefSeq" id="WP_161862458.1">
    <property type="nucleotide sequence ID" value="NZ_CP046620.1"/>
</dbReference>
<feature type="transmembrane region" description="Helical" evidence="1">
    <location>
        <begin position="29"/>
        <end position="47"/>
    </location>
</feature>
<sequence length="99" mass="11289">MLDWFWNLPLMVRLQEIVDESRAGAPEPLMLITILLVAAFIIVWRLSTSRAERDGPMPGESYLGKITPKTIDKMTVNNRVQKPKSRADIAAALKSRKRR</sequence>
<gene>
    <name evidence="2" type="ORF">GO499_12305</name>
</gene>
<dbReference type="Proteomes" id="UP000464495">
    <property type="component" value="Chromosome"/>
</dbReference>
<keyword evidence="3" id="KW-1185">Reference proteome</keyword>
<evidence type="ECO:0000313" key="2">
    <source>
        <dbReference type="EMBL" id="QHQ35900.1"/>
    </source>
</evidence>
<reference evidence="2 3" key="1">
    <citation type="submission" date="2019-12" db="EMBL/GenBank/DDBJ databases">
        <title>Complete genome sequence of Algicella marina strain 9Alg 56(T) isolated from the red alga Tichocarpus crinitus.</title>
        <authorList>
            <person name="Kim S.-G."/>
            <person name="Nedashkovskaya O.I."/>
        </authorList>
    </citation>
    <scope>NUCLEOTIDE SEQUENCE [LARGE SCALE GENOMIC DNA]</scope>
    <source>
        <strain evidence="2 3">9Alg 56</strain>
    </source>
</reference>
<evidence type="ECO:0000256" key="1">
    <source>
        <dbReference type="SAM" id="Phobius"/>
    </source>
</evidence>
<name>A0A6P1T277_9RHOB</name>
<dbReference type="AlphaFoldDB" id="A0A6P1T277"/>
<keyword evidence="1" id="KW-0472">Membrane</keyword>
<evidence type="ECO:0000313" key="3">
    <source>
        <dbReference type="Proteomes" id="UP000464495"/>
    </source>
</evidence>
<dbReference type="EMBL" id="CP046620">
    <property type="protein sequence ID" value="QHQ35900.1"/>
    <property type="molecule type" value="Genomic_DNA"/>
</dbReference>
<dbReference type="KEGG" id="amaq:GO499_12305"/>
<organism evidence="2 3">
    <name type="scientific">Algicella marina</name>
    <dbReference type="NCBI Taxonomy" id="2683284"/>
    <lineage>
        <taxon>Bacteria</taxon>
        <taxon>Pseudomonadati</taxon>
        <taxon>Pseudomonadota</taxon>
        <taxon>Alphaproteobacteria</taxon>
        <taxon>Rhodobacterales</taxon>
        <taxon>Paracoccaceae</taxon>
        <taxon>Algicella</taxon>
    </lineage>
</organism>